<dbReference type="PANTHER" id="PTHR13789">
    <property type="entry name" value="MONOOXYGENASE"/>
    <property type="match status" value="1"/>
</dbReference>
<dbReference type="Pfam" id="PF01494">
    <property type="entry name" value="FAD_binding_3"/>
    <property type="match status" value="2"/>
</dbReference>
<feature type="domain" description="FAD-binding" evidence="4">
    <location>
        <begin position="6"/>
        <end position="164"/>
    </location>
</feature>
<name>A0ABQ4N991_9BACL</name>
<evidence type="ECO:0000259" key="4">
    <source>
        <dbReference type="Pfam" id="PF01494"/>
    </source>
</evidence>
<dbReference type="Proteomes" id="UP000680304">
    <property type="component" value="Unassembled WGS sequence"/>
</dbReference>
<evidence type="ECO:0000256" key="1">
    <source>
        <dbReference type="ARBA" id="ARBA00023002"/>
    </source>
</evidence>
<sequence>MKRKKKALIIGCGIAGPAAAMMLKRAGCEPVVYEAQPEPDDYAGLFLNVGLNGIRVLEELGADAFIRKEGFEMRTMSFWNGKGKRLGQLVQSSGEPHGYTVKRGVLHKALREEAERQGIPIRFGCRLADIRMSGNRVEAVFRDGSADEGDFLVGCDGLHSAVRSIILPGAAQPSYTGLISFGGYARGGKVRHEPGVQHLVFGSKAFFGYLVREDGEIYWFGNIGYPGTPTRRDLQAIPQAEWRGMIRDLYAGDAEPVPDIIRRTDTEIGVYPIYDMPSQNEWHRGLAVLAGDAIHATSPNAGQGAALALEDAMALALCIRDIENTERAFSAFQRMRRERVDRIVRYSRSIGQRKHATHPVQTFFAI</sequence>
<dbReference type="InterPro" id="IPR050493">
    <property type="entry name" value="FAD-dep_Monooxygenase_BioMet"/>
</dbReference>
<dbReference type="EMBL" id="BOVJ01000098">
    <property type="protein sequence ID" value="GIQ64534.1"/>
    <property type="molecule type" value="Genomic_DNA"/>
</dbReference>
<keyword evidence="2 5" id="KW-0503">Monooxygenase</keyword>
<feature type="signal peptide" evidence="3">
    <location>
        <begin position="1"/>
        <end position="20"/>
    </location>
</feature>
<keyword evidence="6" id="KW-1185">Reference proteome</keyword>
<evidence type="ECO:0000256" key="3">
    <source>
        <dbReference type="SAM" id="SignalP"/>
    </source>
</evidence>
<dbReference type="RefSeq" id="WP_244863507.1">
    <property type="nucleotide sequence ID" value="NZ_BOVJ01000098.1"/>
</dbReference>
<dbReference type="InterPro" id="IPR036188">
    <property type="entry name" value="FAD/NAD-bd_sf"/>
</dbReference>
<reference evidence="5 6" key="1">
    <citation type="submission" date="2021-04" db="EMBL/GenBank/DDBJ databases">
        <title>Draft genome sequence of Paenibacillus cisolokensis, LC2-13A.</title>
        <authorList>
            <person name="Uke A."/>
            <person name="Chhe C."/>
            <person name="Baramee S."/>
            <person name="Kosugi A."/>
        </authorList>
    </citation>
    <scope>NUCLEOTIDE SEQUENCE [LARGE SCALE GENOMIC DNA]</scope>
    <source>
        <strain evidence="5 6">LC2-13A</strain>
    </source>
</reference>
<comment type="caution">
    <text evidence="5">The sequence shown here is derived from an EMBL/GenBank/DDBJ whole genome shotgun (WGS) entry which is preliminary data.</text>
</comment>
<dbReference type="PRINTS" id="PR00420">
    <property type="entry name" value="RNGMNOXGNASE"/>
</dbReference>
<keyword evidence="1" id="KW-0560">Oxidoreductase</keyword>
<feature type="domain" description="FAD-binding" evidence="4">
    <location>
        <begin position="280"/>
        <end position="343"/>
    </location>
</feature>
<protein>
    <submittedName>
        <fullName evidence="5">Monooxygenase</fullName>
    </submittedName>
</protein>
<dbReference type="GO" id="GO:0004497">
    <property type="term" value="F:monooxygenase activity"/>
    <property type="evidence" value="ECO:0007669"/>
    <property type="project" value="UniProtKB-KW"/>
</dbReference>
<evidence type="ECO:0000313" key="5">
    <source>
        <dbReference type="EMBL" id="GIQ64534.1"/>
    </source>
</evidence>
<accession>A0ABQ4N991</accession>
<evidence type="ECO:0000256" key="2">
    <source>
        <dbReference type="ARBA" id="ARBA00023033"/>
    </source>
</evidence>
<organism evidence="5 6">
    <name type="scientific">Paenibacillus cisolokensis</name>
    <dbReference type="NCBI Taxonomy" id="1658519"/>
    <lineage>
        <taxon>Bacteria</taxon>
        <taxon>Bacillati</taxon>
        <taxon>Bacillota</taxon>
        <taxon>Bacilli</taxon>
        <taxon>Bacillales</taxon>
        <taxon>Paenibacillaceae</taxon>
        <taxon>Paenibacillus</taxon>
    </lineage>
</organism>
<keyword evidence="3" id="KW-0732">Signal</keyword>
<dbReference type="InterPro" id="IPR002938">
    <property type="entry name" value="FAD-bd"/>
</dbReference>
<dbReference type="PANTHER" id="PTHR13789:SF309">
    <property type="entry name" value="PUTATIVE (AFU_ORTHOLOGUE AFUA_6G14510)-RELATED"/>
    <property type="match status" value="1"/>
</dbReference>
<dbReference type="Gene3D" id="3.50.50.60">
    <property type="entry name" value="FAD/NAD(P)-binding domain"/>
    <property type="match status" value="1"/>
</dbReference>
<evidence type="ECO:0000313" key="6">
    <source>
        <dbReference type="Proteomes" id="UP000680304"/>
    </source>
</evidence>
<proteinExistence type="predicted"/>
<feature type="chain" id="PRO_5046613697" evidence="3">
    <location>
        <begin position="21"/>
        <end position="366"/>
    </location>
</feature>
<dbReference type="SUPFAM" id="SSF51905">
    <property type="entry name" value="FAD/NAD(P)-binding domain"/>
    <property type="match status" value="1"/>
</dbReference>
<gene>
    <name evidence="5" type="ORF">PACILC2_31020</name>
</gene>